<dbReference type="Pfam" id="PF13483">
    <property type="entry name" value="Lactamase_B_3"/>
    <property type="match status" value="1"/>
</dbReference>
<dbReference type="GO" id="GO:0046381">
    <property type="term" value="P:CMP-N-acetylneuraminate metabolic process"/>
    <property type="evidence" value="ECO:0007669"/>
    <property type="project" value="TreeGrafter"/>
</dbReference>
<comment type="pathway">
    <text evidence="2">Amino-sugar metabolism; N-acetylneuraminate metabolism.</text>
</comment>
<evidence type="ECO:0000256" key="14">
    <source>
        <dbReference type="SAM" id="MobiDB-lite"/>
    </source>
</evidence>
<reference evidence="17" key="1">
    <citation type="submission" date="2025-08" db="UniProtKB">
        <authorList>
            <consortium name="RefSeq"/>
        </authorList>
    </citation>
    <scope>IDENTIFICATION</scope>
</reference>
<dbReference type="InterPro" id="IPR027033">
    <property type="entry name" value="Cnh"/>
</dbReference>
<dbReference type="GO" id="GO:0030338">
    <property type="term" value="F:CMP-N-acetylneuraminate monooxygenase activity"/>
    <property type="evidence" value="ECO:0007669"/>
    <property type="project" value="UniProtKB-EC"/>
</dbReference>
<dbReference type="InterPro" id="IPR036866">
    <property type="entry name" value="RibonucZ/Hydroxyglut_hydro"/>
</dbReference>
<dbReference type="GO" id="GO:0051537">
    <property type="term" value="F:2 iron, 2 sulfur cluster binding"/>
    <property type="evidence" value="ECO:0007669"/>
    <property type="project" value="UniProtKB-KW"/>
</dbReference>
<feature type="compositionally biased region" description="Polar residues" evidence="14">
    <location>
        <begin position="601"/>
        <end position="628"/>
    </location>
</feature>
<organism evidence="16 17">
    <name type="scientific">Acanthaster planci</name>
    <name type="common">Crown-of-thorns starfish</name>
    <dbReference type="NCBI Taxonomy" id="133434"/>
    <lineage>
        <taxon>Eukaryota</taxon>
        <taxon>Metazoa</taxon>
        <taxon>Echinodermata</taxon>
        <taxon>Eleutherozoa</taxon>
        <taxon>Asterozoa</taxon>
        <taxon>Asteroidea</taxon>
        <taxon>Valvatacea</taxon>
        <taxon>Valvatida</taxon>
        <taxon>Acanthasteridae</taxon>
        <taxon>Acanthaster</taxon>
    </lineage>
</organism>
<evidence type="ECO:0000313" key="16">
    <source>
        <dbReference type="Proteomes" id="UP000694845"/>
    </source>
</evidence>
<evidence type="ECO:0000256" key="13">
    <source>
        <dbReference type="ARBA" id="ARBA00048491"/>
    </source>
</evidence>
<dbReference type="SUPFAM" id="SSF50022">
    <property type="entry name" value="ISP domain"/>
    <property type="match status" value="1"/>
</dbReference>
<evidence type="ECO:0000256" key="2">
    <source>
        <dbReference type="ARBA" id="ARBA00005141"/>
    </source>
</evidence>
<evidence type="ECO:0000256" key="1">
    <source>
        <dbReference type="ARBA" id="ARBA00003414"/>
    </source>
</evidence>
<dbReference type="RefSeq" id="XP_022104581.1">
    <property type="nucleotide sequence ID" value="XM_022248889.1"/>
</dbReference>
<evidence type="ECO:0000259" key="15">
    <source>
        <dbReference type="PROSITE" id="PS51296"/>
    </source>
</evidence>
<evidence type="ECO:0000256" key="5">
    <source>
        <dbReference type="ARBA" id="ARBA00015403"/>
    </source>
</evidence>
<protein>
    <recommendedName>
        <fullName evidence="5">Cytidine monophosphate-N-acetylneuraminic acid hydroxylase</fullName>
        <ecNumber evidence="4">1.14.18.2</ecNumber>
    </recommendedName>
    <alternativeName>
        <fullName evidence="12">CMP-N-acetylneuraminate monooxygenase</fullName>
    </alternativeName>
    <alternativeName>
        <fullName evidence="11">CMP-Neu5Ac hydroxylase</fullName>
    </alternativeName>
    <alternativeName>
        <fullName evidence="10">CMP-NeuAc hydroxylase</fullName>
    </alternativeName>
</protein>
<dbReference type="GO" id="GO:0005737">
    <property type="term" value="C:cytoplasm"/>
    <property type="evidence" value="ECO:0007669"/>
    <property type="project" value="TreeGrafter"/>
</dbReference>
<keyword evidence="8" id="KW-0408">Iron</keyword>
<dbReference type="PANTHER" id="PTHR46522:SF1">
    <property type="entry name" value="INACTIVE CYTIDINE MONOPHOSPHATE-N-ACETYLNEURAMINIC ACID HYDROXYLASE"/>
    <property type="match status" value="1"/>
</dbReference>
<dbReference type="SUPFAM" id="SSF56281">
    <property type="entry name" value="Metallo-hydrolase/oxidoreductase"/>
    <property type="match status" value="1"/>
</dbReference>
<evidence type="ECO:0000256" key="8">
    <source>
        <dbReference type="ARBA" id="ARBA00023004"/>
    </source>
</evidence>
<gene>
    <name evidence="17" type="primary">LOC110986734</name>
</gene>
<comment type="similarity">
    <text evidence="3">Belongs to the CMP-Neu5Ac hydroxylase family.</text>
</comment>
<dbReference type="PROSITE" id="PS51296">
    <property type="entry name" value="RIESKE"/>
    <property type="match status" value="1"/>
</dbReference>
<dbReference type="PANTHER" id="PTHR46522">
    <property type="entry name" value="CYTIDINE MONOPHOSPHATE-N-ACETYLNEURAMINIC ACID HYDROXYLASE"/>
    <property type="match status" value="1"/>
</dbReference>
<evidence type="ECO:0000256" key="10">
    <source>
        <dbReference type="ARBA" id="ARBA00029883"/>
    </source>
</evidence>
<keyword evidence="6" id="KW-0001">2Fe-2S</keyword>
<dbReference type="GO" id="GO:0006054">
    <property type="term" value="P:N-acetylneuraminate metabolic process"/>
    <property type="evidence" value="ECO:0007669"/>
    <property type="project" value="UniProtKB-UniPathway"/>
</dbReference>
<dbReference type="InterPro" id="IPR036922">
    <property type="entry name" value="Rieske_2Fe-2S_sf"/>
</dbReference>
<evidence type="ECO:0000256" key="4">
    <source>
        <dbReference type="ARBA" id="ARBA00011904"/>
    </source>
</evidence>
<comment type="function">
    <text evidence="1">Sialic acids are components of carbohydrate chains of glycoconjugates and are involved in cell-cell recognition and cell-pathogen interactions. Catalyzes the conversion of CMP-N-acetylneuraminic acid (CMP-Neu5Ac) into its hydroxylated derivative CMP-N-glycolylneuraminic acid (CMP-Neu5Gc), a sialic acid abundantly expressed at the surface of many cells.</text>
</comment>
<comment type="catalytic activity">
    <reaction evidence="13">
        <text>CMP-N-acetyl-beta-neuraminate + 2 Fe(II)-[cytochrome b5] + O2 + 2 H(+) = CMP-N-glycoloyl-beta-neuraminate + 2 Fe(III)-[cytochrome b5] + H2O</text>
        <dbReference type="Rhea" id="RHEA:16145"/>
        <dbReference type="Rhea" id="RHEA-COMP:10438"/>
        <dbReference type="Rhea" id="RHEA-COMP:10439"/>
        <dbReference type="ChEBI" id="CHEBI:15377"/>
        <dbReference type="ChEBI" id="CHEBI:15378"/>
        <dbReference type="ChEBI" id="CHEBI:15379"/>
        <dbReference type="ChEBI" id="CHEBI:29033"/>
        <dbReference type="ChEBI" id="CHEBI:29034"/>
        <dbReference type="ChEBI" id="CHEBI:57812"/>
        <dbReference type="ChEBI" id="CHEBI:58376"/>
        <dbReference type="EC" id="1.14.18.2"/>
    </reaction>
</comment>
<evidence type="ECO:0000256" key="3">
    <source>
        <dbReference type="ARBA" id="ARBA00010303"/>
    </source>
</evidence>
<feature type="domain" description="Rieske" evidence="15">
    <location>
        <begin position="11"/>
        <end position="120"/>
    </location>
</feature>
<dbReference type="AlphaFoldDB" id="A0A8B7ZMJ7"/>
<keyword evidence="7" id="KW-0479">Metal-binding</keyword>
<dbReference type="InterPro" id="IPR017941">
    <property type="entry name" value="Rieske_2Fe-2S"/>
</dbReference>
<dbReference type="OMA" id="WKSFLMC"/>
<evidence type="ECO:0000256" key="6">
    <source>
        <dbReference type="ARBA" id="ARBA00022714"/>
    </source>
</evidence>
<feature type="region of interest" description="Disordered" evidence="14">
    <location>
        <begin position="599"/>
        <end position="628"/>
    </location>
</feature>
<evidence type="ECO:0000256" key="9">
    <source>
        <dbReference type="ARBA" id="ARBA00023014"/>
    </source>
</evidence>
<name>A0A8B7ZMJ7_ACAPL</name>
<dbReference type="Proteomes" id="UP000694845">
    <property type="component" value="Unplaced"/>
</dbReference>
<dbReference type="OrthoDB" id="332863at2759"/>
<evidence type="ECO:0000256" key="12">
    <source>
        <dbReference type="ARBA" id="ARBA00033362"/>
    </source>
</evidence>
<keyword evidence="9" id="KW-0411">Iron-sulfur</keyword>
<dbReference type="UniPathway" id="UPA00628"/>
<proteinExistence type="inferred from homology"/>
<evidence type="ECO:0000313" key="17">
    <source>
        <dbReference type="RefSeq" id="XP_022104581.1"/>
    </source>
</evidence>
<keyword evidence="16" id="KW-1185">Reference proteome</keyword>
<dbReference type="GeneID" id="110986734"/>
<sequence>MDQQRNTIFTLSPRETSGLKDGVNLVRGLGNLRFIIYKDAAAEDTDEESASEHMFKVCLNKCKHQGGIFIKDIEDRNDCVLRCTKHGWKLDARTMQYVNPPDCFSQEQLVPELNEDGSLSIVELRPRHPWETNKRDPEPLQVGEVQVTYITHACIELKLGDLVMITDPWLMGPAFARGWWLMHEPPPDCLDRLVKADLIYISHLHSDHLNYPTLEVLSERNPDIPIYVGDTSMPVFVRLEQSSVKLNNINIKRLGTWIEINKDMRFMIMMDGVHPDMDTCLLVDYKGHLILNTVDCTNPNGGRLPSGVDLMLSDFAGGASGFPMTFSGGKYTEEWKAEFVKRERRKLLDYKMRLVRDTNPKVYCPFAGYFVEAHPSDQYIRSVNTKNDPAALNDLIRRNAPHINTWTPRPGAVLDLQKAISGDSDFIHDPPAGSKVFKDSWDFEKYVNKINSNIEDEIFAYPEWIQFYYRWAGFKNYNLVIRMIERDDDFQPVVGGYDFLVDFLGEEPTFPSERPEREHNYLEMENRIGVHRQTVRWGLFWDDLYIGFNNRISREPDMFHYLFWNHMQILLPRKEPDWASFLAEMKGESAPRKDIWKPSLASASDNHNTTRSNSTTYGRLTNGRSGVASSTNCCHTLRAHWTNVKQWSGPLLVMTVAVLGVGLALHKK</sequence>
<dbReference type="Gene3D" id="3.60.15.10">
    <property type="entry name" value="Ribonuclease Z/Hydroxyacylglutathione hydrolase-like"/>
    <property type="match status" value="1"/>
</dbReference>
<accession>A0A8B7ZMJ7</accession>
<dbReference type="KEGG" id="aplc:110986734"/>
<dbReference type="GO" id="GO:0046872">
    <property type="term" value="F:metal ion binding"/>
    <property type="evidence" value="ECO:0007669"/>
    <property type="project" value="UniProtKB-KW"/>
</dbReference>
<evidence type="ECO:0000256" key="11">
    <source>
        <dbReference type="ARBA" id="ARBA00030460"/>
    </source>
</evidence>
<evidence type="ECO:0000256" key="7">
    <source>
        <dbReference type="ARBA" id="ARBA00022723"/>
    </source>
</evidence>
<dbReference type="EC" id="1.14.18.2" evidence="4"/>